<protein>
    <submittedName>
        <fullName evidence="2">Uncharacterized protein</fullName>
    </submittedName>
</protein>
<evidence type="ECO:0000313" key="2">
    <source>
        <dbReference type="EMBL" id="TDL42476.1"/>
    </source>
</evidence>
<feature type="compositionally biased region" description="Low complexity" evidence="1">
    <location>
        <begin position="25"/>
        <end position="43"/>
    </location>
</feature>
<gene>
    <name evidence="2" type="ORF">E2R59_11055</name>
</gene>
<reference evidence="2 3" key="1">
    <citation type="submission" date="2019-03" db="EMBL/GenBank/DDBJ databases">
        <title>Genome Sequencing and Assembly of Various Microbes Isolated from Partially Reclaimed Soil and Acid Mine Drainage (AMD) Site.</title>
        <authorList>
            <person name="Steinbock B."/>
            <person name="Bechtold R."/>
            <person name="Sevigny J.L."/>
            <person name="Thomas D."/>
            <person name="Cuthill L.R."/>
            <person name="Aveiro Johannsen E.J."/>
            <person name="Thomas K."/>
            <person name="Ghosh A."/>
        </authorList>
    </citation>
    <scope>NUCLEOTIDE SEQUENCE [LARGE SCALE GENOMIC DNA]</scope>
    <source>
        <strain evidence="2 3">S-A3</strain>
    </source>
</reference>
<proteinExistence type="predicted"/>
<organism evidence="2 3">
    <name type="scientific">Kocuria rosea</name>
    <name type="common">Deinococcus erythromyxa</name>
    <name type="synonym">Micrococcus rubens</name>
    <dbReference type="NCBI Taxonomy" id="1275"/>
    <lineage>
        <taxon>Bacteria</taxon>
        <taxon>Bacillati</taxon>
        <taxon>Actinomycetota</taxon>
        <taxon>Actinomycetes</taxon>
        <taxon>Micrococcales</taxon>
        <taxon>Micrococcaceae</taxon>
        <taxon>Kocuria</taxon>
    </lineage>
</organism>
<name>A0A4R5YGJ4_KOCRO</name>
<feature type="region of interest" description="Disordered" evidence="1">
    <location>
        <begin position="18"/>
        <end position="43"/>
    </location>
</feature>
<dbReference type="AlphaFoldDB" id="A0A4R5YGJ4"/>
<dbReference type="EMBL" id="SMZT01000004">
    <property type="protein sequence ID" value="TDL42476.1"/>
    <property type="molecule type" value="Genomic_DNA"/>
</dbReference>
<comment type="caution">
    <text evidence="2">The sequence shown here is derived from an EMBL/GenBank/DDBJ whole genome shotgun (WGS) entry which is preliminary data.</text>
</comment>
<accession>A0A4R5YGJ4</accession>
<evidence type="ECO:0000313" key="3">
    <source>
        <dbReference type="Proteomes" id="UP000295163"/>
    </source>
</evidence>
<dbReference type="Proteomes" id="UP000295163">
    <property type="component" value="Unassembled WGS sequence"/>
</dbReference>
<evidence type="ECO:0000256" key="1">
    <source>
        <dbReference type="SAM" id="MobiDB-lite"/>
    </source>
</evidence>
<sequence length="159" mass="16880">MPLSSCGAGEQLPASAPLTAEATDASPQAPVTAVPPVATSTAPDPEFLEVETSGYPAAWAQELERKLFDHWNVDSWEAASAGIGWAGLVTDVRANKVGELVFVFEGSKVDQGVEQAADHAVQEVMYTLGPTNESLTSVAVMDTLEGRLFEWCTRSVLTQ</sequence>